<comment type="subcellular location">
    <subcellularLocation>
        <location evidence="8">Cytoplasm</location>
    </subcellularLocation>
    <subcellularLocation>
        <location evidence="8">Nucleus</location>
    </subcellularLocation>
</comment>
<dbReference type="GO" id="GO:0005839">
    <property type="term" value="C:proteasome core complex"/>
    <property type="evidence" value="ECO:0007669"/>
    <property type="project" value="InterPro"/>
</dbReference>
<keyword evidence="4 8" id="KW-0539">Nucleus</keyword>
<comment type="similarity">
    <text evidence="8">Belongs to the peptidase T1B family.</text>
</comment>
<dbReference type="PROSITE" id="PS51476">
    <property type="entry name" value="PROTEASOME_BETA_2"/>
    <property type="match status" value="1"/>
</dbReference>
<keyword evidence="3 8" id="KW-0647">Proteasome</keyword>
<evidence type="ECO:0000256" key="8">
    <source>
        <dbReference type="RuleBase" id="RU004203"/>
    </source>
</evidence>
<protein>
    <recommendedName>
        <fullName evidence="8">Proteasome subunit beta</fullName>
    </recommendedName>
</protein>
<dbReference type="PANTHER" id="PTHR32194">
    <property type="entry name" value="METALLOPROTEASE TLDD"/>
    <property type="match status" value="1"/>
</dbReference>
<comment type="caution">
    <text evidence="9">The sequence shown here is derived from an EMBL/GenBank/DDBJ whole genome shotgun (WGS) entry which is preliminary data.</text>
</comment>
<organism evidence="9 10">
    <name type="scientific">Scylla paramamosain</name>
    <name type="common">Mud crab</name>
    <dbReference type="NCBI Taxonomy" id="85552"/>
    <lineage>
        <taxon>Eukaryota</taxon>
        <taxon>Metazoa</taxon>
        <taxon>Ecdysozoa</taxon>
        <taxon>Arthropoda</taxon>
        <taxon>Crustacea</taxon>
        <taxon>Multicrustacea</taxon>
        <taxon>Malacostraca</taxon>
        <taxon>Eumalacostraca</taxon>
        <taxon>Eucarida</taxon>
        <taxon>Decapoda</taxon>
        <taxon>Pleocyemata</taxon>
        <taxon>Brachyura</taxon>
        <taxon>Eubrachyura</taxon>
        <taxon>Portunoidea</taxon>
        <taxon>Portunidae</taxon>
        <taxon>Portuninae</taxon>
        <taxon>Scylla</taxon>
    </lineage>
</organism>
<evidence type="ECO:0000256" key="5">
    <source>
        <dbReference type="ARBA" id="ARBA00024953"/>
    </source>
</evidence>
<accession>A0AAW0V606</accession>
<dbReference type="CDD" id="cd03758">
    <property type="entry name" value="proteasome_beta_type_2"/>
    <property type="match status" value="1"/>
</dbReference>
<dbReference type="InterPro" id="IPR016050">
    <property type="entry name" value="Proteasome_bsu_CS"/>
</dbReference>
<evidence type="ECO:0000256" key="1">
    <source>
        <dbReference type="ARBA" id="ARBA00011656"/>
    </source>
</evidence>
<gene>
    <name evidence="9" type="ORF">O3P69_002124</name>
</gene>
<keyword evidence="10" id="KW-1185">Reference proteome</keyword>
<dbReference type="GO" id="GO:0005737">
    <property type="term" value="C:cytoplasm"/>
    <property type="evidence" value="ECO:0007669"/>
    <property type="project" value="UniProtKB-SubCell"/>
</dbReference>
<dbReference type="SUPFAM" id="SSF56235">
    <property type="entry name" value="N-terminal nucleophile aminohydrolases (Ntn hydrolases)"/>
    <property type="match status" value="1"/>
</dbReference>
<comment type="subunit">
    <text evidence="8">Component of the proteasome complex.</text>
</comment>
<comment type="function">
    <text evidence="8">Component of the proteasome, a multicatalytic proteinase complex which is characterized by its ability to cleave peptides with Arg, Phe, Tyr, Leu, and Glu adjacent to the leaving group at neutral or slightly basic pH. The proteasome has an ATP-dependent proteolytic activity.</text>
</comment>
<name>A0AAW0V606_SCYPA</name>
<dbReference type="Pfam" id="PF00227">
    <property type="entry name" value="Proteasome"/>
    <property type="match status" value="1"/>
</dbReference>
<evidence type="ECO:0000256" key="2">
    <source>
        <dbReference type="ARBA" id="ARBA00022490"/>
    </source>
</evidence>
<evidence type="ECO:0000256" key="6">
    <source>
        <dbReference type="ARBA" id="ARBA00026071"/>
    </source>
</evidence>
<reference evidence="9 10" key="1">
    <citation type="submission" date="2023-03" db="EMBL/GenBank/DDBJ databases">
        <title>High-quality genome of Scylla paramamosain provides insights in environmental adaptation.</title>
        <authorList>
            <person name="Zhang L."/>
        </authorList>
    </citation>
    <scope>NUCLEOTIDE SEQUENCE [LARGE SCALE GENOMIC DNA]</scope>
    <source>
        <strain evidence="9">LZ_2023a</strain>
        <tissue evidence="9">Muscle</tissue>
    </source>
</reference>
<dbReference type="GO" id="GO:0010498">
    <property type="term" value="P:proteasomal protein catabolic process"/>
    <property type="evidence" value="ECO:0007669"/>
    <property type="project" value="InterPro"/>
</dbReference>
<evidence type="ECO:0000256" key="7">
    <source>
        <dbReference type="ARBA" id="ARBA00049625"/>
    </source>
</evidence>
<dbReference type="PROSITE" id="PS00854">
    <property type="entry name" value="PROTEASOME_BETA_1"/>
    <property type="match status" value="1"/>
</dbReference>
<comment type="function">
    <text evidence="7">Non-catalytic component of the 20S core proteasome complex involved in the proteolytic degradation of most intracellular proteins. This complex plays numerous essential roles within the cell by associating with different regulatory particles. Associated with two 19S regulatory particles, forms the 26S proteasome and thus participates in the ATP-dependent degradation of ubiquitinated proteins. The 26S proteasome plays a key role in the maintenance of protein homeostasis by removing misfolded or damaged proteins that could impair cellular functions, and by removing proteins whose functions are no longer required. Associated with the PA200 or PA28, the 20S proteasome mediates ubiquitin-independent protein degradation. This type of proteolysis is required in several pathways including spermatogenesis (20S-PA200 complex) or generation of a subset of MHC class I-presented antigenic peptides (20S-PA28 complex).</text>
</comment>
<dbReference type="InterPro" id="IPR029055">
    <property type="entry name" value="Ntn_hydrolases_N"/>
</dbReference>
<dbReference type="FunFam" id="3.60.20.10:FF:000008">
    <property type="entry name" value="Proteasome subunit beta type-4"/>
    <property type="match status" value="1"/>
</dbReference>
<dbReference type="PANTHER" id="PTHR32194:SF2">
    <property type="entry name" value="PROTEASOME SUBUNIT BETA TYPE-1"/>
    <property type="match status" value="1"/>
</dbReference>
<comment type="subunit">
    <text evidence="1">The 26S proteasome consists of a 20S proteasome core and two 19S regulatory subunits. The 20S proteasome core is a barrel-shaped complex made of 28 subunits that are arranged in four stacked rings. The two outer rings are each formed by seven alpha subunits, and the two inner rings are formed by seven beta subunits. The proteolytic activity is exerted by three beta-subunits PSMB5, PSMB6 and PSMB7.</text>
</comment>
<evidence type="ECO:0000256" key="4">
    <source>
        <dbReference type="ARBA" id="ARBA00023242"/>
    </source>
</evidence>
<dbReference type="Proteomes" id="UP001487740">
    <property type="component" value="Unassembled WGS sequence"/>
</dbReference>
<comment type="function">
    <text evidence="5">Non-catalytic component of the proteasome, a multicatalytic proteinase complex which is characterized by its ability to cleave peptides with Arg, Phe, Tyr, Leu, and Glu adjacent to the leaving group at neutral or slightly basic pH. The proteasome has an ATP-dependent proteolytic activity.</text>
</comment>
<dbReference type="EMBL" id="JARAKH010000001">
    <property type="protein sequence ID" value="KAK8407375.1"/>
    <property type="molecule type" value="Genomic_DNA"/>
</dbReference>
<evidence type="ECO:0000313" key="9">
    <source>
        <dbReference type="EMBL" id="KAK8407375.1"/>
    </source>
</evidence>
<dbReference type="Gene3D" id="3.60.20.10">
    <property type="entry name" value="Glutamine Phosphoribosylpyrophosphate, subunit 1, domain 1"/>
    <property type="match status" value="1"/>
</dbReference>
<comment type="subunit">
    <text evidence="6">The 26S proteasome consists of a 20S proteasome core and two 19S regulatory subunits. The 20S proteasome core is composed of 28 subunits that are arranged in four stacked rings, resulting in a barrel-shaped structure. The two end rings are each formed by seven alpha subunits, and the two central rings are each formed by seven beta subunits. The catalytic chamber with the active sites is on the inside of the barrel.</text>
</comment>
<sequence>MRKMVFKRILSCRVNVSVVYSPASHREFSHYSLSLSLQLSYTVSRAADMDLQCLIGMKFNDFVLMATDMSQLQRIMVQKSDDDKMYQLSSHLVMAVAGEAGDTTQFAEYIAKNIQLYKMRNGYELSPSAAVHFTRHTLATHLRSREPYTVNLLMGGYDPKTDAAELFYMDFLGASVPVNFYGFGYGGMFTLSITDREYRPDMTEDEAYELMKKCISEVKRRFIVNLPKFRVRLISKDGLKDLPVIVAEGEAA</sequence>
<keyword evidence="2 8" id="KW-0963">Cytoplasm</keyword>
<proteinExistence type="inferred from homology"/>
<dbReference type="AlphaFoldDB" id="A0AAW0V606"/>
<dbReference type="InterPro" id="IPR023333">
    <property type="entry name" value="Proteasome_suB-type"/>
</dbReference>
<dbReference type="InterPro" id="IPR035206">
    <property type="entry name" value="Proteasome_beta2"/>
</dbReference>
<evidence type="ECO:0000256" key="3">
    <source>
        <dbReference type="ARBA" id="ARBA00022942"/>
    </source>
</evidence>
<evidence type="ECO:0000313" key="10">
    <source>
        <dbReference type="Proteomes" id="UP001487740"/>
    </source>
</evidence>
<dbReference type="InterPro" id="IPR001353">
    <property type="entry name" value="Proteasome_sua/b"/>
</dbReference>
<dbReference type="GO" id="GO:0005634">
    <property type="term" value="C:nucleus"/>
    <property type="evidence" value="ECO:0007669"/>
    <property type="project" value="UniProtKB-SubCell"/>
</dbReference>